<evidence type="ECO:0000313" key="10">
    <source>
        <dbReference type="Proteomes" id="UP000489600"/>
    </source>
</evidence>
<dbReference type="EMBL" id="CABITT030000005">
    <property type="protein sequence ID" value="VVB04649.1"/>
    <property type="molecule type" value="Genomic_DNA"/>
</dbReference>
<feature type="domain" description="Protein kinase" evidence="8">
    <location>
        <begin position="50"/>
        <end position="314"/>
    </location>
</feature>
<feature type="region of interest" description="Disordered" evidence="7">
    <location>
        <begin position="1"/>
        <end position="40"/>
    </location>
</feature>
<reference evidence="9" key="1">
    <citation type="submission" date="2019-07" db="EMBL/GenBank/DDBJ databases">
        <authorList>
            <person name="Dittberner H."/>
        </authorList>
    </citation>
    <scope>NUCLEOTIDE SEQUENCE [LARGE SCALE GENOMIC DNA]</scope>
</reference>
<dbReference type="Pfam" id="PF00069">
    <property type="entry name" value="Pkinase"/>
    <property type="match status" value="1"/>
</dbReference>
<dbReference type="InterPro" id="IPR011009">
    <property type="entry name" value="Kinase-like_dom_sf"/>
</dbReference>
<sequence>MKRSMSNSRLGQWDDSNHPHKKPKYLEYDADSSTTKKPSTDVRIPESGWWMVTQYLGKGSYGSVYSAVITTDGDEDDLPYEIAIKSNEISESSQIMNEERILLGLKSPFVVTCYGHKITEEKNEYPTTMYYNTILEYCPNQCLAKHIKNYEGRGLPENDVKGLATDILLGLKYIHGEKIIHCDIKPKNILLAPENKRIRANGFAAKISGFGKAMETESVEYNEGCGHRRGTTRFMSPELIRDMVLDYGADVWAFGCTVLEMLTGERVWGEHGELDWEDWITLIDAFLNVASDLNAFAAFMAFRSRRRKETIIQR</sequence>
<dbReference type="InterPro" id="IPR052751">
    <property type="entry name" value="Plant_MAPKKK"/>
</dbReference>
<protein>
    <recommendedName>
        <fullName evidence="8">Protein kinase domain-containing protein</fullName>
    </recommendedName>
</protein>
<evidence type="ECO:0000259" key="8">
    <source>
        <dbReference type="PROSITE" id="PS50011"/>
    </source>
</evidence>
<evidence type="ECO:0000256" key="7">
    <source>
        <dbReference type="SAM" id="MobiDB-lite"/>
    </source>
</evidence>
<dbReference type="InterPro" id="IPR017441">
    <property type="entry name" value="Protein_kinase_ATP_BS"/>
</dbReference>
<dbReference type="GO" id="GO:0007165">
    <property type="term" value="P:signal transduction"/>
    <property type="evidence" value="ECO:0007669"/>
    <property type="project" value="TreeGrafter"/>
</dbReference>
<dbReference type="InterPro" id="IPR008271">
    <property type="entry name" value="Ser/Thr_kinase_AS"/>
</dbReference>
<comment type="similarity">
    <text evidence="6">Belongs to the protein kinase superfamily.</text>
</comment>
<dbReference type="GO" id="GO:0004674">
    <property type="term" value="F:protein serine/threonine kinase activity"/>
    <property type="evidence" value="ECO:0007669"/>
    <property type="project" value="UniProtKB-KW"/>
</dbReference>
<dbReference type="AlphaFoldDB" id="A0A565BTD9"/>
<evidence type="ECO:0000256" key="4">
    <source>
        <dbReference type="ARBA" id="ARBA00022840"/>
    </source>
</evidence>
<accession>A0A565BTD9</accession>
<dbReference type="Gene3D" id="1.10.510.10">
    <property type="entry name" value="Transferase(Phosphotransferase) domain 1"/>
    <property type="match status" value="1"/>
</dbReference>
<dbReference type="PROSITE" id="PS50011">
    <property type="entry name" value="PROTEIN_KINASE_DOM"/>
    <property type="match status" value="1"/>
</dbReference>
<dbReference type="PANTHER" id="PTHR48011:SF53">
    <property type="entry name" value="PROTEIN KINASE SUPERFAMILY PROTEIN"/>
    <property type="match status" value="1"/>
</dbReference>
<evidence type="ECO:0000256" key="3">
    <source>
        <dbReference type="ARBA" id="ARBA00022777"/>
    </source>
</evidence>
<keyword evidence="2 5" id="KW-0547">Nucleotide-binding</keyword>
<evidence type="ECO:0000256" key="2">
    <source>
        <dbReference type="ARBA" id="ARBA00022741"/>
    </source>
</evidence>
<dbReference type="PROSITE" id="PS00107">
    <property type="entry name" value="PROTEIN_KINASE_ATP"/>
    <property type="match status" value="1"/>
</dbReference>
<dbReference type="InterPro" id="IPR000719">
    <property type="entry name" value="Prot_kinase_dom"/>
</dbReference>
<name>A0A565BTD9_9BRAS</name>
<comment type="caution">
    <text evidence="9">The sequence shown here is derived from an EMBL/GenBank/DDBJ whole genome shotgun (WGS) entry which is preliminary data.</text>
</comment>
<dbReference type="OrthoDB" id="4062651at2759"/>
<dbReference type="Proteomes" id="UP000489600">
    <property type="component" value="Unassembled WGS sequence"/>
</dbReference>
<dbReference type="GO" id="GO:0005524">
    <property type="term" value="F:ATP binding"/>
    <property type="evidence" value="ECO:0007669"/>
    <property type="project" value="UniProtKB-UniRule"/>
</dbReference>
<evidence type="ECO:0000313" key="9">
    <source>
        <dbReference type="EMBL" id="VVB04649.1"/>
    </source>
</evidence>
<dbReference type="SMART" id="SM00220">
    <property type="entry name" value="S_TKc"/>
    <property type="match status" value="1"/>
</dbReference>
<organism evidence="9 10">
    <name type="scientific">Arabis nemorensis</name>
    <dbReference type="NCBI Taxonomy" id="586526"/>
    <lineage>
        <taxon>Eukaryota</taxon>
        <taxon>Viridiplantae</taxon>
        <taxon>Streptophyta</taxon>
        <taxon>Embryophyta</taxon>
        <taxon>Tracheophyta</taxon>
        <taxon>Spermatophyta</taxon>
        <taxon>Magnoliopsida</taxon>
        <taxon>eudicotyledons</taxon>
        <taxon>Gunneridae</taxon>
        <taxon>Pentapetalae</taxon>
        <taxon>rosids</taxon>
        <taxon>malvids</taxon>
        <taxon>Brassicales</taxon>
        <taxon>Brassicaceae</taxon>
        <taxon>Arabideae</taxon>
        <taxon>Arabis</taxon>
    </lineage>
</organism>
<evidence type="ECO:0000256" key="6">
    <source>
        <dbReference type="RuleBase" id="RU000304"/>
    </source>
</evidence>
<evidence type="ECO:0000256" key="5">
    <source>
        <dbReference type="PROSITE-ProRule" id="PRU10141"/>
    </source>
</evidence>
<keyword evidence="3" id="KW-0418">Kinase</keyword>
<keyword evidence="1" id="KW-0808">Transferase</keyword>
<dbReference type="PROSITE" id="PS00108">
    <property type="entry name" value="PROTEIN_KINASE_ST"/>
    <property type="match status" value="1"/>
</dbReference>
<gene>
    <name evidence="9" type="ORF">ANE_LOCUS15093</name>
</gene>
<feature type="compositionally biased region" description="Polar residues" evidence="7">
    <location>
        <begin position="1"/>
        <end position="10"/>
    </location>
</feature>
<keyword evidence="10" id="KW-1185">Reference proteome</keyword>
<keyword evidence="6" id="KW-0723">Serine/threonine-protein kinase</keyword>
<keyword evidence="4 5" id="KW-0067">ATP-binding</keyword>
<evidence type="ECO:0000256" key="1">
    <source>
        <dbReference type="ARBA" id="ARBA00022679"/>
    </source>
</evidence>
<proteinExistence type="inferred from homology"/>
<dbReference type="PANTHER" id="PTHR48011">
    <property type="entry name" value="CCR4-NOT TRANSCRIPTIONAL COMPLEX SUBUNIT CAF120-RELATED"/>
    <property type="match status" value="1"/>
</dbReference>
<feature type="binding site" evidence="5">
    <location>
        <position position="85"/>
    </location>
    <ligand>
        <name>ATP</name>
        <dbReference type="ChEBI" id="CHEBI:30616"/>
    </ligand>
</feature>
<dbReference type="SUPFAM" id="SSF56112">
    <property type="entry name" value="Protein kinase-like (PK-like)"/>
    <property type="match status" value="1"/>
</dbReference>